<evidence type="ECO:0000256" key="2">
    <source>
        <dbReference type="SAM" id="Phobius"/>
    </source>
</evidence>
<protein>
    <recommendedName>
        <fullName evidence="3">DUF8176 domain-containing protein</fullName>
    </recommendedName>
</protein>
<dbReference type="EMBL" id="NOVD01000076">
    <property type="protein sequence ID" value="PCK22291.1"/>
    <property type="molecule type" value="Genomic_DNA"/>
</dbReference>
<dbReference type="Proteomes" id="UP000230886">
    <property type="component" value="Unassembled WGS sequence"/>
</dbReference>
<gene>
    <name evidence="4" type="ORF">CHR55_32675</name>
</gene>
<sequence length="289" mass="30540">MNDWDTRGSTDDDYLDPQLGSDVDDSTSGPLPSPHTEPVTFTAPTHAELFDSNPAESESSGPYVPPPNKSLYQRAPRRPRVDPPVSVGIRQGTLPSKLRDRKTAVIVGSLVVVALAVVGAGTFALTNAFPQDSTPLAEAFPETSSEVATIPPAPSTTPPPTAVTPPFCTDPSPGDIVAVTNSAGDRATGPGTIAAFEYHYYVDRDGTKVASTYDPSLQMDPAGIQPYIDKIASDTLHCTTIEPTDSPDKYRVSVALKPSNSMRIEQVDPMLISVAPGPGGWMITQIVPA</sequence>
<evidence type="ECO:0000313" key="4">
    <source>
        <dbReference type="EMBL" id="PCK22291.1"/>
    </source>
</evidence>
<dbReference type="InterPro" id="IPR058489">
    <property type="entry name" value="DUF8176"/>
</dbReference>
<dbReference type="AlphaFoldDB" id="A0A2A5IZX1"/>
<dbReference type="RefSeq" id="WP_099699009.1">
    <property type="nucleotide sequence ID" value="NZ_NOVD01000076.1"/>
</dbReference>
<evidence type="ECO:0000256" key="1">
    <source>
        <dbReference type="SAM" id="MobiDB-lite"/>
    </source>
</evidence>
<feature type="domain" description="DUF8176" evidence="3">
    <location>
        <begin position="168"/>
        <end position="286"/>
    </location>
</feature>
<keyword evidence="2" id="KW-0812">Transmembrane</keyword>
<evidence type="ECO:0000259" key="3">
    <source>
        <dbReference type="Pfam" id="PF26527"/>
    </source>
</evidence>
<name>A0A2A5IZX1_RHOSG</name>
<dbReference type="Pfam" id="PF26527">
    <property type="entry name" value="DUF8176"/>
    <property type="match status" value="1"/>
</dbReference>
<keyword evidence="2" id="KW-0472">Membrane</keyword>
<feature type="compositionally biased region" description="Basic and acidic residues" evidence="1">
    <location>
        <begin position="1"/>
        <end position="10"/>
    </location>
</feature>
<reference evidence="4 5" key="1">
    <citation type="submission" date="2017-07" db="EMBL/GenBank/DDBJ databases">
        <title>Draft sequence of Rhodococcus enclensis 23b-28.</title>
        <authorList>
            <person name="Besaury L."/>
            <person name="Sancelme M."/>
            <person name="Amato P."/>
            <person name="Lallement A."/>
            <person name="Delort A.-M."/>
        </authorList>
    </citation>
    <scope>NUCLEOTIDE SEQUENCE [LARGE SCALE GENOMIC DNA]</scope>
    <source>
        <strain evidence="4 5">23b-28</strain>
    </source>
</reference>
<proteinExistence type="predicted"/>
<feature type="transmembrane region" description="Helical" evidence="2">
    <location>
        <begin position="104"/>
        <end position="125"/>
    </location>
</feature>
<evidence type="ECO:0000313" key="5">
    <source>
        <dbReference type="Proteomes" id="UP000230886"/>
    </source>
</evidence>
<keyword evidence="2" id="KW-1133">Transmembrane helix</keyword>
<organism evidence="4 5">
    <name type="scientific">Rhodococcus qingshengii</name>
    <dbReference type="NCBI Taxonomy" id="334542"/>
    <lineage>
        <taxon>Bacteria</taxon>
        <taxon>Bacillati</taxon>
        <taxon>Actinomycetota</taxon>
        <taxon>Actinomycetes</taxon>
        <taxon>Mycobacteriales</taxon>
        <taxon>Nocardiaceae</taxon>
        <taxon>Rhodococcus</taxon>
        <taxon>Rhodococcus erythropolis group</taxon>
    </lineage>
</organism>
<feature type="region of interest" description="Disordered" evidence="1">
    <location>
        <begin position="1"/>
        <end position="92"/>
    </location>
</feature>
<comment type="caution">
    <text evidence="4">The sequence shown here is derived from an EMBL/GenBank/DDBJ whole genome shotgun (WGS) entry which is preliminary data.</text>
</comment>
<accession>A0A2A5IZX1</accession>